<dbReference type="SUPFAM" id="SSF56219">
    <property type="entry name" value="DNase I-like"/>
    <property type="match status" value="2"/>
</dbReference>
<accession>A0A8J6L814</accession>
<feature type="region of interest" description="Disordered" evidence="1">
    <location>
        <begin position="1803"/>
        <end position="1888"/>
    </location>
</feature>
<dbReference type="PANTHER" id="PTHR19446">
    <property type="entry name" value="REVERSE TRANSCRIPTASES"/>
    <property type="match status" value="1"/>
</dbReference>
<dbReference type="InterPro" id="IPR036691">
    <property type="entry name" value="Endo/exonu/phosph_ase_sf"/>
</dbReference>
<sequence length="3017" mass="340896">MSETSISPIGGATGANCFAQSLQSIHQVPNHPNFDNDFFTRVTRSVNFFRRNLPIRFNRPHVDDDTLTEEILPDEVEALIKILKNNKAPGPDNLRTPLFKHLPRIAIEALTVIFNNCLRAHYFPPAWKHATTIMIPKPGKDPTNPQSYRPISLLNITGKILEKILTSRLKHVLETNNLLPPEQFGFRNKLISLRLNPNFIKIIDSFLTNRTCRVKIQNSKSASIQLQAGVPQGSILSPMLYITYCRDFPVSDDPRTKTRLFADDTAVWTSQRNPLTARRILQDYLEAIESWTNSWRIKPNPLKVRGHFRGCDPKTLFHTYKSFIRPVTEYRAPIYASLYPASLKQISACERRILRRIFRLHYTFPSSHLHQKTKSTPIQDRLQLLQRRFVIRTLNSNNPTAIQTISTSYKCPGRNGNLLNRIPKIPRRKLKHPPTALLSTAYDELPNYLQDSPVRPRTSLFKSSPPLLHQRASSPDQPGPAPPQLSNTHLGHHHQATIPRRLRRRFFLLVFPFVHSANAGVLPEDGYRRTQFLSVIQGVNHIVLNDSKPSGINHYRNNDHHHHLQHGDGVLQIHVGHDITPEDVIAATSLKIIKAWRITSKKNDRPTTLIRITITERESLDALLLKGINLFGRNYECEASHPPAPTPVQCAKCFQFGHELAACLNKQVCPQCPNSHPPNKCPEKDPICTSCKGSHPAWSRTCPILKEITITDDTPVLPVKIIDPPAEFADPCSPSDDSEASDPLMEAPLAVVKGIISFTMKALFDLFPLQKAKIQKILEETSKAVFNVTTKVSHSGHKIHFTYDLPTSGIRTRTRKSETLLVSDALASVSHDLPPNLTHLEAIAAKITISNLTILIISYYNLPSEKVSAELLSYLTQFDYAIILGDFNARHALAVTSDHLPLVTNLTIAGPPERPNFIPVDDFNQTNWQAYQRQISEHLPEIIQTTEPTAIDAQVTRFAETVIRAKEITVPRKYIPTNKRPIPRTILDKIHEKRKVYRRFILTRDPFLKTIFNKLNAQIRRDLNKYREDQWIDTCRSLDYRDGKSFWSRFQQITGQKKHSNHHLIHQNQTLSTPHDKANCFAQTLQEIHQVPDDPHFDNRFFNKVTQNVTNFFNIAPNPPDRLPLEDQSLTEQIHTEEIAAHIKYLKNRKAPGPDSIKPILLKKLPRDAIEKLTTIYNNCIQACYFPTAWKNAKTIMIPKPGKNPSDPRSYRPISLLNIIGKILEKVLSARLKLSLESNNLLPSQQFGFRAQRSTINPILELHTDSTRHANLKEYTLAVFLDIERAFDKVWHDGLLQKFISLQTNPMFTRMIKSFLENRTCSVQVNHQNSAPIHIHAGVPQGSVLSPILYLVYCSDFPVSDTSRTKTRMFADDTTLWTCSKNPEFAQKIIQRKLRSVERWANSWRVKPNPLKSQCILMSYPGQKQPQRQFDNLHINNLPIPKLKTIRYLGVAFSHNCSLHPDVQQTLKKTRNRANLLHPSNLVHLDTNTTPIQDRLTTLQKKYIDRTINSHNEIAIQTLHTSHKLPTLNGTLLNRIPRVPRLKQKHPPTALVSAAYPDLPPALQEIDTPTSPPPNPTPPPIILLLLQTPEPKRAEDRPGTTPGRPYHARTAPQPGTPHNQDLHLNQDLPTTTPGFPPDRSQQSQGEPPPSQPQPHISKTQSHHPAHNRPVPDSVGGFFCSFSLRPQRECGRPPPPPPQKGNEDHHQEWPPATTLRPPALSPRAPTPRAPTTRAPLRDLPEELPLEDPQTKKFYKLLTTHLVTRNIHKSIVNWNRTALLIISLPIDDKFTAQLNSATGSRNITCAPINQKTANNPNSDNPRKKLQRERCLSKRTAADHHHEKKSKNAGDRKIKVAPVVASTSTSSKASTPASSVTPSPTKSSTTATTTSNTEAETFKYTSFYTVLCTHLGLKYIQLTVNFNKTALLILQSPITETVIQKLKISTNSKDITVTPINKRTKKPNMAKQLTFSVVIKKGRISHKQVVNWNKTAFLITSLPLPDKFTHNLNAATGSKTMFCSPLKRKSGQTPNQTGKDSIRKKPQLSVVVKPTPRTNAKPPSQLVSSAEVPTPHGRLSLTLRYVYDGNIHEDFVSLVDAIAELVNAKHKNDYESDEEDWKEARKLWTAEEALDEASTPRELSLTAKAIGQIVLSQLKKRLKLPLERCIGIGTDGCAAKTTLDLNDSAVQVNNTISILASRRENVDNSFNNVWQRAENLADQLGVELNIPRIPRRSGRQIYRANHEANSAEEYYRVSIYAPLLDFVLTDLRKRFSAETLDVFQLSVFIPENIVKNNPGENDKISKSLLDRFGSLLDVDKGVATILLKDEIKGIPYTSMKITNTSLETAAIQLEGNGPAIVGAYNPPQNYFKVSELAKILGISNKIIPAGDLNAKNIAWNCNTNETNGITLEKFLNTSGTRINFPNEPTHTPLNGTSPTTIDIFLVKNILNYTRAKTLNELNSDHCPITMETTKMYKRTGASVNKNLMFKFTEEIKNRLGSRKREFWNSNLKNKHELPPLQLVNGDEAVTDIEKAEVLVNHFQSIHQDLFSTSTPEQNHIDSDVEDILNIQSPLDIEYLESVRTNHHELDNEKIIQIRLNKSQIPTQMGFKKDHRTSLQLARIINEILVQFYKDKTTAMTLLDLEKAFDTVWMNGLVKKMCDGGIDLNFAKSIHSYLAYKELPKDLSSHRPSSICLLLTSQILKNPKLPYMYADDMATYAHSFYAPEATPCSLCGHHRRRRRRNHHPRSYPGRVASHHSRKRGLAPEAYGDRPNGVKPHVTLEQEWGLPLARQVGKLIYTKDAPISCLFRKKKNPRSATAVELTPYSLGHLQGPLRATIVQNAKQTGNQGVCATTVQMENEREECCVEHVLNMSSPDEVYGSVISFSSRDQELFYHRIVALPRKEIVKLVKTTKYLFQDRKVRISTSTSAHSIRTMRRGGGTGLRGTFLGHPRPFHLTFTDVHNNIYTPMGALPDGTRTRADLAVLVERVLILPSTPYRQPRGDIHTHPWPGGGFSLGKILPLR</sequence>
<evidence type="ECO:0000313" key="3">
    <source>
        <dbReference type="EMBL" id="KAH0809408.1"/>
    </source>
</evidence>
<dbReference type="InterPro" id="IPR000477">
    <property type="entry name" value="RT_dom"/>
</dbReference>
<reference evidence="3" key="2">
    <citation type="submission" date="2021-08" db="EMBL/GenBank/DDBJ databases">
        <authorList>
            <person name="Eriksson T."/>
        </authorList>
    </citation>
    <scope>NUCLEOTIDE SEQUENCE</scope>
    <source>
        <strain evidence="3">Stoneville</strain>
        <tissue evidence="3">Whole head</tissue>
    </source>
</reference>
<feature type="compositionally biased region" description="Basic and acidic residues" evidence="1">
    <location>
        <begin position="1825"/>
        <end position="1851"/>
    </location>
</feature>
<reference evidence="3" key="1">
    <citation type="journal article" date="2020" name="J Insects Food Feed">
        <title>The yellow mealworm (Tenebrio molitor) genome: a resource for the emerging insects as food and feed industry.</title>
        <authorList>
            <person name="Eriksson T."/>
            <person name="Andere A."/>
            <person name="Kelstrup H."/>
            <person name="Emery V."/>
            <person name="Picard C."/>
        </authorList>
    </citation>
    <scope>NUCLEOTIDE SEQUENCE</scope>
    <source>
        <strain evidence="3">Stoneville</strain>
        <tissue evidence="3">Whole head</tissue>
    </source>
</reference>
<evidence type="ECO:0000259" key="2">
    <source>
        <dbReference type="PROSITE" id="PS50878"/>
    </source>
</evidence>
<dbReference type="Gene3D" id="3.60.10.10">
    <property type="entry name" value="Endonuclease/exonuclease/phosphatase"/>
    <property type="match status" value="2"/>
</dbReference>
<keyword evidence="4" id="KW-1185">Reference proteome</keyword>
<evidence type="ECO:0000313" key="4">
    <source>
        <dbReference type="Proteomes" id="UP000719412"/>
    </source>
</evidence>
<dbReference type="Pfam" id="PF00078">
    <property type="entry name" value="RVT_1"/>
    <property type="match status" value="2"/>
</dbReference>
<feature type="domain" description="Reverse transcriptase" evidence="2">
    <location>
        <begin position="116"/>
        <end position="322"/>
    </location>
</feature>
<dbReference type="GO" id="GO:0071897">
    <property type="term" value="P:DNA biosynthetic process"/>
    <property type="evidence" value="ECO:0007669"/>
    <property type="project" value="UniProtKB-ARBA"/>
</dbReference>
<feature type="compositionally biased region" description="Polar residues" evidence="1">
    <location>
        <begin position="2049"/>
        <end position="2061"/>
    </location>
</feature>
<feature type="compositionally biased region" description="Polar residues" evidence="1">
    <location>
        <begin position="1803"/>
        <end position="1817"/>
    </location>
</feature>
<feature type="compositionally biased region" description="Polar residues" evidence="1">
    <location>
        <begin position="1616"/>
        <end position="1633"/>
    </location>
</feature>
<feature type="region of interest" description="Disordered" evidence="1">
    <location>
        <begin position="1561"/>
        <end position="1737"/>
    </location>
</feature>
<feature type="compositionally biased region" description="Pro residues" evidence="1">
    <location>
        <begin position="1570"/>
        <end position="1581"/>
    </location>
</feature>
<feature type="compositionally biased region" description="Low complexity" evidence="1">
    <location>
        <begin position="1853"/>
        <end position="1888"/>
    </location>
</feature>
<dbReference type="Proteomes" id="UP000719412">
    <property type="component" value="Unassembled WGS sequence"/>
</dbReference>
<dbReference type="SUPFAM" id="SSF56672">
    <property type="entry name" value="DNA/RNA polymerases"/>
    <property type="match status" value="2"/>
</dbReference>
<feature type="region of interest" description="Disordered" evidence="1">
    <location>
        <begin position="453"/>
        <end position="496"/>
    </location>
</feature>
<feature type="compositionally biased region" description="Low complexity" evidence="1">
    <location>
        <begin position="1713"/>
        <end position="1722"/>
    </location>
</feature>
<dbReference type="CDD" id="cd01650">
    <property type="entry name" value="RT_nLTR_like"/>
    <property type="match status" value="2"/>
</dbReference>
<feature type="region of interest" description="Disordered" evidence="1">
    <location>
        <begin position="2732"/>
        <end position="2766"/>
    </location>
</feature>
<protein>
    <recommendedName>
        <fullName evidence="2">Reverse transcriptase domain-containing protein</fullName>
    </recommendedName>
</protein>
<evidence type="ECO:0000256" key="1">
    <source>
        <dbReference type="SAM" id="MobiDB-lite"/>
    </source>
</evidence>
<dbReference type="GO" id="GO:0003824">
    <property type="term" value="F:catalytic activity"/>
    <property type="evidence" value="ECO:0007669"/>
    <property type="project" value="InterPro"/>
</dbReference>
<dbReference type="PROSITE" id="PS50878">
    <property type="entry name" value="RT_POL"/>
    <property type="match status" value="2"/>
</dbReference>
<proteinExistence type="predicted"/>
<organism evidence="3 4">
    <name type="scientific">Tenebrio molitor</name>
    <name type="common">Yellow mealworm beetle</name>
    <dbReference type="NCBI Taxonomy" id="7067"/>
    <lineage>
        <taxon>Eukaryota</taxon>
        <taxon>Metazoa</taxon>
        <taxon>Ecdysozoa</taxon>
        <taxon>Arthropoda</taxon>
        <taxon>Hexapoda</taxon>
        <taxon>Insecta</taxon>
        <taxon>Pterygota</taxon>
        <taxon>Neoptera</taxon>
        <taxon>Endopterygota</taxon>
        <taxon>Coleoptera</taxon>
        <taxon>Polyphaga</taxon>
        <taxon>Cucujiformia</taxon>
        <taxon>Tenebrionidae</taxon>
        <taxon>Tenebrio</taxon>
    </lineage>
</organism>
<feature type="compositionally biased region" description="Basic residues" evidence="1">
    <location>
        <begin position="2732"/>
        <end position="2741"/>
    </location>
</feature>
<dbReference type="InterPro" id="IPR043502">
    <property type="entry name" value="DNA/RNA_pol_sf"/>
</dbReference>
<name>A0A8J6L814_TENMO</name>
<feature type="domain" description="Reverse transcriptase" evidence="2">
    <location>
        <begin position="1179"/>
        <end position="1453"/>
    </location>
</feature>
<comment type="caution">
    <text evidence="3">The sequence shown here is derived from an EMBL/GenBank/DDBJ whole genome shotgun (WGS) entry which is preliminary data.</text>
</comment>
<feature type="region of interest" description="Disordered" evidence="1">
    <location>
        <begin position="2017"/>
        <end position="2066"/>
    </location>
</feature>
<dbReference type="InterPro" id="IPR005135">
    <property type="entry name" value="Endo/exonuclease/phosphatase"/>
</dbReference>
<gene>
    <name evidence="3" type="ORF">GEV33_013383</name>
</gene>
<dbReference type="EMBL" id="JABDTM020028158">
    <property type="protein sequence ID" value="KAH0809408.1"/>
    <property type="molecule type" value="Genomic_DNA"/>
</dbReference>
<dbReference type="Pfam" id="PF14529">
    <property type="entry name" value="Exo_endo_phos_2"/>
    <property type="match status" value="1"/>
</dbReference>